<dbReference type="PANTHER" id="PTHR12001:SF69">
    <property type="entry name" value="ALL TRANS-POLYPRENYL-DIPHOSPHATE SYNTHASE PDSS1"/>
    <property type="match status" value="1"/>
</dbReference>
<dbReference type="PROSITE" id="PS00444">
    <property type="entry name" value="POLYPRENYL_SYNTHASE_2"/>
    <property type="match status" value="1"/>
</dbReference>
<evidence type="ECO:0000256" key="6">
    <source>
        <dbReference type="RuleBase" id="RU004466"/>
    </source>
</evidence>
<reference evidence="8" key="1">
    <citation type="submission" date="2017-02" db="EMBL/GenBank/DDBJ databases">
        <authorList>
            <person name="Varghese N."/>
            <person name="Submissions S."/>
        </authorList>
    </citation>
    <scope>NUCLEOTIDE SEQUENCE [LARGE SCALE GENOMIC DNA]</scope>
    <source>
        <strain evidence="8">9H-4</strain>
    </source>
</reference>
<dbReference type="CDD" id="cd00685">
    <property type="entry name" value="Trans_IPPS_HT"/>
    <property type="match status" value="1"/>
</dbReference>
<dbReference type="EMBL" id="LT796768">
    <property type="protein sequence ID" value="SKB05693.1"/>
    <property type="molecule type" value="Genomic_DNA"/>
</dbReference>
<keyword evidence="5" id="KW-0460">Magnesium</keyword>
<gene>
    <name evidence="7" type="ORF">SAMN06295964_1035</name>
</gene>
<evidence type="ECO:0000313" key="8">
    <source>
        <dbReference type="Proteomes" id="UP000191040"/>
    </source>
</evidence>
<protein>
    <submittedName>
        <fullName evidence="7">Heptaprenyl diphosphate synthase</fullName>
    </submittedName>
</protein>
<evidence type="ECO:0000256" key="1">
    <source>
        <dbReference type="ARBA" id="ARBA00001946"/>
    </source>
</evidence>
<dbReference type="InterPro" id="IPR000092">
    <property type="entry name" value="Polyprenyl_synt"/>
</dbReference>
<sequence>MSSAVVGRKWDVASVGSFADDALEQRVSAGVQQVEDLLITSAHSPEPLVAEASSHLLQAGGKRFRPLLTVLCAEFGDPTSEDIVPAAVVVELTHLATLYHDDVMDEASMRRGAPSANARWNNSVAILVGDFLFARASSLVADLGPDAVRIQAETFARLVHGQLRETLGPGPGDDPLEHYLSVVADKTGSLIATAARFGAMMSGAGEDVESTLLEFGERIGVAFQLADDIIDIASDADDSGKVPGTDLREGVPTLPTLLVQSNPVLGDERLRGLLSGPIEDEDDVQWVIRALREHPAMDEARAYVRAEADAARALLDKLPAGAARDALDDICTRSTQRLG</sequence>
<dbReference type="GO" id="GO:0004659">
    <property type="term" value="F:prenyltransferase activity"/>
    <property type="evidence" value="ECO:0007669"/>
    <property type="project" value="InterPro"/>
</dbReference>
<evidence type="ECO:0000256" key="3">
    <source>
        <dbReference type="ARBA" id="ARBA00022679"/>
    </source>
</evidence>
<evidence type="ECO:0000256" key="2">
    <source>
        <dbReference type="ARBA" id="ARBA00006706"/>
    </source>
</evidence>
<dbReference type="OrthoDB" id="4497239at2"/>
<comment type="cofactor">
    <cofactor evidence="1">
        <name>Mg(2+)</name>
        <dbReference type="ChEBI" id="CHEBI:18420"/>
    </cofactor>
</comment>
<organism evidence="7 8">
    <name type="scientific">Aeromicrobium choanae</name>
    <dbReference type="NCBI Taxonomy" id="1736691"/>
    <lineage>
        <taxon>Bacteria</taxon>
        <taxon>Bacillati</taxon>
        <taxon>Actinomycetota</taxon>
        <taxon>Actinomycetes</taxon>
        <taxon>Propionibacteriales</taxon>
        <taxon>Nocardioidaceae</taxon>
        <taxon>Aeromicrobium</taxon>
    </lineage>
</organism>
<dbReference type="InterPro" id="IPR033749">
    <property type="entry name" value="Polyprenyl_synt_CS"/>
</dbReference>
<dbReference type="SFLD" id="SFLDG01017">
    <property type="entry name" value="Polyprenyl_Transferase_Like"/>
    <property type="match status" value="1"/>
</dbReference>
<evidence type="ECO:0000313" key="7">
    <source>
        <dbReference type="EMBL" id="SKB05693.1"/>
    </source>
</evidence>
<dbReference type="SFLD" id="SFLDS00005">
    <property type="entry name" value="Isoprenoid_Synthase_Type_I"/>
    <property type="match status" value="1"/>
</dbReference>
<keyword evidence="8" id="KW-1185">Reference proteome</keyword>
<dbReference type="GO" id="GO:0046872">
    <property type="term" value="F:metal ion binding"/>
    <property type="evidence" value="ECO:0007669"/>
    <property type="project" value="UniProtKB-KW"/>
</dbReference>
<dbReference type="GO" id="GO:0008299">
    <property type="term" value="P:isoprenoid biosynthetic process"/>
    <property type="evidence" value="ECO:0007669"/>
    <property type="project" value="InterPro"/>
</dbReference>
<dbReference type="PANTHER" id="PTHR12001">
    <property type="entry name" value="GERANYLGERANYL PYROPHOSPHATE SYNTHASE"/>
    <property type="match status" value="1"/>
</dbReference>
<dbReference type="SUPFAM" id="SSF48576">
    <property type="entry name" value="Terpenoid synthases"/>
    <property type="match status" value="1"/>
</dbReference>
<dbReference type="InterPro" id="IPR008949">
    <property type="entry name" value="Isoprenoid_synthase_dom_sf"/>
</dbReference>
<name>A0A1T4YVK8_9ACTN</name>
<accession>A0A1T4YVK8</accession>
<evidence type="ECO:0000256" key="4">
    <source>
        <dbReference type="ARBA" id="ARBA00022723"/>
    </source>
</evidence>
<keyword evidence="4" id="KW-0479">Metal-binding</keyword>
<keyword evidence="3 6" id="KW-0808">Transferase</keyword>
<dbReference type="STRING" id="1736691.SAMN06295964_1035"/>
<dbReference type="Gene3D" id="1.10.600.10">
    <property type="entry name" value="Farnesyl Diphosphate Synthase"/>
    <property type="match status" value="1"/>
</dbReference>
<proteinExistence type="inferred from homology"/>
<evidence type="ECO:0000256" key="5">
    <source>
        <dbReference type="ARBA" id="ARBA00022842"/>
    </source>
</evidence>
<comment type="similarity">
    <text evidence="2 6">Belongs to the FPP/GGPP synthase family.</text>
</comment>
<dbReference type="Pfam" id="PF00348">
    <property type="entry name" value="polyprenyl_synt"/>
    <property type="match status" value="1"/>
</dbReference>
<dbReference type="AlphaFoldDB" id="A0A1T4YVK8"/>
<dbReference type="Proteomes" id="UP000191040">
    <property type="component" value="Chromosome I"/>
</dbReference>